<dbReference type="Gene3D" id="2.60.40.1240">
    <property type="match status" value="1"/>
</dbReference>
<evidence type="ECO:0000256" key="1">
    <source>
        <dbReference type="ARBA" id="ARBA00022729"/>
    </source>
</evidence>
<dbReference type="EMBL" id="JAUHTC010000049">
    <property type="protein sequence ID" value="MDN4519023.1"/>
    <property type="molecule type" value="Genomic_DNA"/>
</dbReference>
<keyword evidence="1" id="KW-0732">Signal</keyword>
<accession>A0ABT8HE29</accession>
<dbReference type="Proteomes" id="UP001172687">
    <property type="component" value="Unassembled WGS sequence"/>
</dbReference>
<reference evidence="2" key="1">
    <citation type="submission" date="2023-07" db="EMBL/GenBank/DDBJ databases">
        <title>Degradation of tert-butanol by M. austroafricanum TBA100.</title>
        <authorList>
            <person name="Helbich S."/>
            <person name="Vainshtein Y."/>
        </authorList>
    </citation>
    <scope>NUCLEOTIDE SEQUENCE</scope>
    <source>
        <strain evidence="2">TBA100</strain>
    </source>
</reference>
<evidence type="ECO:0000313" key="3">
    <source>
        <dbReference type="Proteomes" id="UP001172687"/>
    </source>
</evidence>
<proteinExistence type="predicted"/>
<gene>
    <name evidence="2" type="ORF">QYF68_14480</name>
</gene>
<evidence type="ECO:0008006" key="4">
    <source>
        <dbReference type="Google" id="ProtNLM"/>
    </source>
</evidence>
<dbReference type="RefSeq" id="WP_208672835.1">
    <property type="nucleotide sequence ID" value="NZ_JAUHTC010000049.1"/>
</dbReference>
<dbReference type="InterPro" id="IPR029050">
    <property type="entry name" value="Immunoprotect_excell_Ig-like"/>
</dbReference>
<comment type="caution">
    <text evidence="2">The sequence shown here is derived from an EMBL/GenBank/DDBJ whole genome shotgun (WGS) entry which is preliminary data.</text>
</comment>
<organism evidence="2 3">
    <name type="scientific">Mycolicibacterium austroafricanum</name>
    <name type="common">Mycobacterium austroafricanum</name>
    <dbReference type="NCBI Taxonomy" id="39687"/>
    <lineage>
        <taxon>Bacteria</taxon>
        <taxon>Bacillati</taxon>
        <taxon>Actinomycetota</taxon>
        <taxon>Actinomycetes</taxon>
        <taxon>Mycobacteriales</taxon>
        <taxon>Mycobacteriaceae</taxon>
        <taxon>Mycolicibacterium</taxon>
    </lineage>
</organism>
<protein>
    <recommendedName>
        <fullName evidence="4">DUF4352 domain-containing protein</fullName>
    </recommendedName>
</protein>
<sequence length="187" mass="19777">MRTPDVKALVSAVGVLVVVAAAALVWHNLPTPTDLYGPFEVRGRAGEAVQGRAISATVTSVRIAPRVNSVQAAGNWVVIDTTLEAIRSTELPRADLVAGPNTYAASDRFSLDTLGDEISPGIAQRGSWVFDVAPALVEAGSSAPLLLRIWAGSDILDSRLVIDIPADDPRIARTEDVDLAERTESAR</sequence>
<evidence type="ECO:0000313" key="2">
    <source>
        <dbReference type="EMBL" id="MDN4519023.1"/>
    </source>
</evidence>
<keyword evidence="3" id="KW-1185">Reference proteome</keyword>
<name>A0ABT8HE29_MYCAO</name>